<reference evidence="1 2" key="1">
    <citation type="journal article" date="2019" name="Commun. Biol.">
        <title>The bagworm genome reveals a unique fibroin gene that provides high tensile strength.</title>
        <authorList>
            <person name="Kono N."/>
            <person name="Nakamura H."/>
            <person name="Ohtoshi R."/>
            <person name="Tomita M."/>
            <person name="Numata K."/>
            <person name="Arakawa K."/>
        </authorList>
    </citation>
    <scope>NUCLEOTIDE SEQUENCE [LARGE SCALE GENOMIC DNA]</scope>
</reference>
<dbReference type="AlphaFoldDB" id="A0A4C1ZDL8"/>
<gene>
    <name evidence="1" type="ORF">EVAR_48386_1</name>
</gene>
<evidence type="ECO:0000313" key="1">
    <source>
        <dbReference type="EMBL" id="GBP85049.1"/>
    </source>
</evidence>
<organism evidence="1 2">
    <name type="scientific">Eumeta variegata</name>
    <name type="common">Bagworm moth</name>
    <name type="synonym">Eumeta japonica</name>
    <dbReference type="NCBI Taxonomy" id="151549"/>
    <lineage>
        <taxon>Eukaryota</taxon>
        <taxon>Metazoa</taxon>
        <taxon>Ecdysozoa</taxon>
        <taxon>Arthropoda</taxon>
        <taxon>Hexapoda</taxon>
        <taxon>Insecta</taxon>
        <taxon>Pterygota</taxon>
        <taxon>Neoptera</taxon>
        <taxon>Endopterygota</taxon>
        <taxon>Lepidoptera</taxon>
        <taxon>Glossata</taxon>
        <taxon>Ditrysia</taxon>
        <taxon>Tineoidea</taxon>
        <taxon>Psychidae</taxon>
        <taxon>Oiketicinae</taxon>
        <taxon>Eumeta</taxon>
    </lineage>
</organism>
<dbReference type="Proteomes" id="UP000299102">
    <property type="component" value="Unassembled WGS sequence"/>
</dbReference>
<proteinExistence type="predicted"/>
<evidence type="ECO:0000313" key="2">
    <source>
        <dbReference type="Proteomes" id="UP000299102"/>
    </source>
</evidence>
<accession>A0A4C1ZDL8</accession>
<dbReference type="EMBL" id="BGZK01001714">
    <property type="protein sequence ID" value="GBP85049.1"/>
    <property type="molecule type" value="Genomic_DNA"/>
</dbReference>
<protein>
    <submittedName>
        <fullName evidence="1">Uncharacterized protein</fullName>
    </submittedName>
</protein>
<name>A0A4C1ZDL8_EUMVA</name>
<keyword evidence="2" id="KW-1185">Reference proteome</keyword>
<sequence>MFLFGSALRAAKRDAAHPSPPSPRAPARVHHYRLPGEKVYVENIKSVISEAKLTAPVRRFRSCSCVLNSLISHLVVVDFGTKFLIARCTSESWRTRAKPEKCHTP</sequence>
<comment type="caution">
    <text evidence="1">The sequence shown here is derived from an EMBL/GenBank/DDBJ whole genome shotgun (WGS) entry which is preliminary data.</text>
</comment>